<organism evidence="3 4">
    <name type="scientific">Neglectibacter timonensis</name>
    <dbReference type="NCBI Taxonomy" id="1776382"/>
    <lineage>
        <taxon>Bacteria</taxon>
        <taxon>Bacillati</taxon>
        <taxon>Bacillota</taxon>
        <taxon>Clostridia</taxon>
        <taxon>Eubacteriales</taxon>
        <taxon>Oscillospiraceae</taxon>
        <taxon>Neglectibacter</taxon>
    </lineage>
</organism>
<keyword evidence="4" id="KW-1185">Reference proteome</keyword>
<dbReference type="GeneID" id="90534048"/>
<evidence type="ECO:0000313" key="3">
    <source>
        <dbReference type="EMBL" id="MCQ4841778.1"/>
    </source>
</evidence>
<dbReference type="Proteomes" id="UP001524473">
    <property type="component" value="Unassembled WGS sequence"/>
</dbReference>
<comment type="caution">
    <text evidence="3">The sequence shown here is derived from an EMBL/GenBank/DDBJ whole genome shotgun (WGS) entry which is preliminary data.</text>
</comment>
<dbReference type="PANTHER" id="PTHR46558">
    <property type="entry name" value="TRACRIPTIONAL REGULATORY PROTEIN-RELATED-RELATED"/>
    <property type="match status" value="1"/>
</dbReference>
<dbReference type="EMBL" id="JANFZH010000076">
    <property type="protein sequence ID" value="MCQ4841778.1"/>
    <property type="molecule type" value="Genomic_DNA"/>
</dbReference>
<keyword evidence="1" id="KW-0238">DNA-binding</keyword>
<dbReference type="CDD" id="cd00093">
    <property type="entry name" value="HTH_XRE"/>
    <property type="match status" value="2"/>
</dbReference>
<reference evidence="3 4" key="1">
    <citation type="submission" date="2022-06" db="EMBL/GenBank/DDBJ databases">
        <title>Isolation of gut microbiota from human fecal samples.</title>
        <authorList>
            <person name="Pamer E.G."/>
            <person name="Barat B."/>
            <person name="Waligurski E."/>
            <person name="Medina S."/>
            <person name="Paddock L."/>
            <person name="Mostad J."/>
        </authorList>
    </citation>
    <scope>NUCLEOTIDE SEQUENCE [LARGE SCALE GENOMIC DNA]</scope>
    <source>
        <strain evidence="3 4">DFI.9.73</strain>
    </source>
</reference>
<dbReference type="RefSeq" id="WP_082942044.1">
    <property type="nucleotide sequence ID" value="NZ_CABKVV010000011.1"/>
</dbReference>
<gene>
    <name evidence="3" type="ORF">NE695_17885</name>
</gene>
<dbReference type="PANTHER" id="PTHR46558:SF11">
    <property type="entry name" value="HTH-TYPE TRANSCRIPTIONAL REGULATOR XRE"/>
    <property type="match status" value="1"/>
</dbReference>
<evidence type="ECO:0000259" key="2">
    <source>
        <dbReference type="PROSITE" id="PS50943"/>
    </source>
</evidence>
<protein>
    <submittedName>
        <fullName evidence="3">Helix-turn-helix domain-containing protein</fullName>
    </submittedName>
</protein>
<dbReference type="InterPro" id="IPR001387">
    <property type="entry name" value="Cro/C1-type_HTH"/>
</dbReference>
<dbReference type="SUPFAM" id="SSF47413">
    <property type="entry name" value="lambda repressor-like DNA-binding domains"/>
    <property type="match status" value="2"/>
</dbReference>
<dbReference type="InterPro" id="IPR010982">
    <property type="entry name" value="Lambda_DNA-bd_dom_sf"/>
</dbReference>
<sequence length="183" mass="20565">MKNLRALRESRHLSQETLAEHLDIAPRRISAYEREVSEANISLQIKIADYFGVTLDYLNGREIDTFNRVDNTDLCVKEFGNRIRQIRTDKKLSAKEVAEKAGVSANYLLLIESGAKIPKLETAINILNTLNASADAALMDSLQAGYSVRAHFLDLKIAALAPKEQKLILDLIEVMVDNIRKNQ</sequence>
<evidence type="ECO:0000256" key="1">
    <source>
        <dbReference type="ARBA" id="ARBA00023125"/>
    </source>
</evidence>
<dbReference type="PROSITE" id="PS50943">
    <property type="entry name" value="HTH_CROC1"/>
    <property type="match status" value="2"/>
</dbReference>
<evidence type="ECO:0000313" key="4">
    <source>
        <dbReference type="Proteomes" id="UP001524473"/>
    </source>
</evidence>
<feature type="domain" description="HTH cro/C1-type" evidence="2">
    <location>
        <begin position="4"/>
        <end position="58"/>
    </location>
</feature>
<name>A0ABT1S4A9_9FIRM</name>
<proteinExistence type="predicted"/>
<dbReference type="Gene3D" id="1.10.260.40">
    <property type="entry name" value="lambda repressor-like DNA-binding domains"/>
    <property type="match status" value="2"/>
</dbReference>
<accession>A0ABT1S4A9</accession>
<dbReference type="Pfam" id="PF01381">
    <property type="entry name" value="HTH_3"/>
    <property type="match status" value="2"/>
</dbReference>
<dbReference type="SMART" id="SM00530">
    <property type="entry name" value="HTH_XRE"/>
    <property type="match status" value="2"/>
</dbReference>
<feature type="domain" description="HTH cro/C1-type" evidence="2">
    <location>
        <begin position="83"/>
        <end position="137"/>
    </location>
</feature>